<gene>
    <name evidence="1" type="ORF">PODLI_1B021462</name>
</gene>
<dbReference type="AlphaFoldDB" id="A0AA35LCA9"/>
<evidence type="ECO:0000313" key="1">
    <source>
        <dbReference type="EMBL" id="CAI5793682.1"/>
    </source>
</evidence>
<reference evidence="1" key="1">
    <citation type="submission" date="2022-12" db="EMBL/GenBank/DDBJ databases">
        <authorList>
            <person name="Alioto T."/>
            <person name="Alioto T."/>
            <person name="Gomez Garrido J."/>
        </authorList>
    </citation>
    <scope>NUCLEOTIDE SEQUENCE</scope>
</reference>
<name>A0AA35LCA9_9SAUR</name>
<organism evidence="1 2">
    <name type="scientific">Podarcis lilfordi</name>
    <name type="common">Lilford's wall lizard</name>
    <dbReference type="NCBI Taxonomy" id="74358"/>
    <lineage>
        <taxon>Eukaryota</taxon>
        <taxon>Metazoa</taxon>
        <taxon>Chordata</taxon>
        <taxon>Craniata</taxon>
        <taxon>Vertebrata</taxon>
        <taxon>Euteleostomi</taxon>
        <taxon>Lepidosauria</taxon>
        <taxon>Squamata</taxon>
        <taxon>Bifurcata</taxon>
        <taxon>Unidentata</taxon>
        <taxon>Episquamata</taxon>
        <taxon>Laterata</taxon>
        <taxon>Lacertibaenia</taxon>
        <taxon>Lacertidae</taxon>
        <taxon>Podarcis</taxon>
    </lineage>
</organism>
<dbReference type="Proteomes" id="UP001178461">
    <property type="component" value="Chromosome Z"/>
</dbReference>
<proteinExistence type="predicted"/>
<dbReference type="EMBL" id="OX395140">
    <property type="protein sequence ID" value="CAI5793682.1"/>
    <property type="molecule type" value="Genomic_DNA"/>
</dbReference>
<keyword evidence="2" id="KW-1185">Reference proteome</keyword>
<feature type="non-terminal residue" evidence="1">
    <location>
        <position position="64"/>
    </location>
</feature>
<evidence type="ECO:0000313" key="2">
    <source>
        <dbReference type="Proteomes" id="UP001178461"/>
    </source>
</evidence>
<accession>A0AA35LCA9</accession>
<protein>
    <submittedName>
        <fullName evidence="1">Uncharacterized protein</fullName>
    </submittedName>
</protein>
<sequence>MPQCHLPGRATAFGVARNVNSTPADGKSSFMMEQAMAWEFPSIFQKDRIQKHCVLGYIPANTVL</sequence>